<sequence length="168" mass="19671">MVLLVQTERIKEALKRYSSLNLEKDISEYLKSDIIPHSNPEHSHLSKMRSIAEEMNYQRLIGIQDPYCKNKELSRSELRLIKNQIFTIINILVSIFSIIIAIWIWCKSWAIPMRIIAALSSGLVIAIAEIVVYNHYLSSIQKRQEFERKRPAKKEIINTTRFEGRKNT</sequence>
<organism evidence="7 8">
    <name type="scientific">Pneumocystis wakefieldiae</name>
    <dbReference type="NCBI Taxonomy" id="38082"/>
    <lineage>
        <taxon>Eukaryota</taxon>
        <taxon>Fungi</taxon>
        <taxon>Dikarya</taxon>
        <taxon>Ascomycota</taxon>
        <taxon>Taphrinomycotina</taxon>
        <taxon>Pneumocystomycetes</taxon>
        <taxon>Pneumocystaceae</taxon>
        <taxon>Pneumocystis</taxon>
    </lineage>
</organism>
<accession>A0A899FW06</accession>
<dbReference type="Pfam" id="PF11712">
    <property type="entry name" value="Vma12"/>
    <property type="match status" value="1"/>
</dbReference>
<name>A0A899FW06_9ASCO</name>
<evidence type="ECO:0000256" key="4">
    <source>
        <dbReference type="ARBA" id="ARBA00022989"/>
    </source>
</evidence>
<dbReference type="InterPro" id="IPR021013">
    <property type="entry name" value="ATPase_Vma12"/>
</dbReference>
<dbReference type="Proteomes" id="UP000663699">
    <property type="component" value="Chromosome 2"/>
</dbReference>
<keyword evidence="5 6" id="KW-0472">Membrane</keyword>
<gene>
    <name evidence="7" type="ORF">MERGE_001795</name>
</gene>
<evidence type="ECO:0000256" key="6">
    <source>
        <dbReference type="SAM" id="Phobius"/>
    </source>
</evidence>
<keyword evidence="3" id="KW-0256">Endoplasmic reticulum</keyword>
<keyword evidence="4 6" id="KW-1133">Transmembrane helix</keyword>
<keyword evidence="2 6" id="KW-0812">Transmembrane</keyword>
<dbReference type="PANTHER" id="PTHR31394:SF1">
    <property type="entry name" value="TRANSMEMBRANE PROTEIN 199"/>
    <property type="match status" value="1"/>
</dbReference>
<proteinExistence type="predicted"/>
<evidence type="ECO:0000313" key="8">
    <source>
        <dbReference type="Proteomes" id="UP000663699"/>
    </source>
</evidence>
<dbReference type="GO" id="GO:0070072">
    <property type="term" value="P:vacuolar proton-transporting V-type ATPase complex assembly"/>
    <property type="evidence" value="ECO:0007669"/>
    <property type="project" value="InterPro"/>
</dbReference>
<feature type="transmembrane region" description="Helical" evidence="6">
    <location>
        <begin position="85"/>
        <end position="105"/>
    </location>
</feature>
<dbReference type="AlphaFoldDB" id="A0A899FW06"/>
<keyword evidence="8" id="KW-1185">Reference proteome</keyword>
<dbReference type="GO" id="GO:0005789">
    <property type="term" value="C:endoplasmic reticulum membrane"/>
    <property type="evidence" value="ECO:0007669"/>
    <property type="project" value="UniProtKB-SubCell"/>
</dbReference>
<evidence type="ECO:0000256" key="3">
    <source>
        <dbReference type="ARBA" id="ARBA00022824"/>
    </source>
</evidence>
<evidence type="ECO:0000256" key="5">
    <source>
        <dbReference type="ARBA" id="ARBA00023136"/>
    </source>
</evidence>
<dbReference type="PANTHER" id="PTHR31394">
    <property type="entry name" value="TRANSMEMBRANE PROTEIN 199"/>
    <property type="match status" value="1"/>
</dbReference>
<evidence type="ECO:0000256" key="2">
    <source>
        <dbReference type="ARBA" id="ARBA00022692"/>
    </source>
</evidence>
<reference evidence="7" key="1">
    <citation type="submission" date="2020-06" db="EMBL/GenBank/DDBJ databases">
        <title>Genomes of multiple members of Pneumocystis genus reveal paths to human pathogen Pneumocystis jirovecii.</title>
        <authorList>
            <person name="Cisse O.H."/>
            <person name="Ma L."/>
            <person name="Dekker J."/>
            <person name="Khil P."/>
            <person name="Jo J."/>
            <person name="Brenchley J."/>
            <person name="Blair R."/>
            <person name="Pahar B."/>
            <person name="Chabe M."/>
            <person name="Van Rompay K.A."/>
            <person name="Keesler R."/>
            <person name="Sukura A."/>
            <person name="Hirsch V."/>
            <person name="Kutty G."/>
            <person name="Liu Y."/>
            <person name="Peng L."/>
            <person name="Chen J."/>
            <person name="Song J."/>
            <person name="Weissenbacher-Lang C."/>
            <person name="Xu J."/>
            <person name="Upham N.S."/>
            <person name="Stajich J.E."/>
            <person name="Cuomo C.A."/>
            <person name="Cushion M.T."/>
            <person name="Kovacs J.A."/>
        </authorList>
    </citation>
    <scope>NUCLEOTIDE SEQUENCE</scope>
    <source>
        <strain evidence="7">2A</strain>
    </source>
</reference>
<comment type="subcellular location">
    <subcellularLocation>
        <location evidence="1">Endoplasmic reticulum membrane</location>
        <topology evidence="1">Multi-pass membrane protein</topology>
    </subcellularLocation>
</comment>
<evidence type="ECO:0000256" key="1">
    <source>
        <dbReference type="ARBA" id="ARBA00004477"/>
    </source>
</evidence>
<evidence type="ECO:0000313" key="7">
    <source>
        <dbReference type="EMBL" id="QSL64494.1"/>
    </source>
</evidence>
<feature type="transmembrane region" description="Helical" evidence="6">
    <location>
        <begin position="111"/>
        <end position="133"/>
    </location>
</feature>
<dbReference type="OrthoDB" id="19981at2759"/>
<protein>
    <submittedName>
        <fullName evidence="7">Uncharacterized protein</fullName>
    </submittedName>
</protein>
<dbReference type="EMBL" id="CP054533">
    <property type="protein sequence ID" value="QSL64494.1"/>
    <property type="molecule type" value="Genomic_DNA"/>
</dbReference>